<proteinExistence type="predicted"/>
<organism evidence="1 2">
    <name type="scientific">Winkia neuii</name>
    <dbReference type="NCBI Taxonomy" id="33007"/>
    <lineage>
        <taxon>Bacteria</taxon>
        <taxon>Bacillati</taxon>
        <taxon>Actinomycetota</taxon>
        <taxon>Actinomycetes</taxon>
        <taxon>Actinomycetales</taxon>
        <taxon>Actinomycetaceae</taxon>
        <taxon>Winkia</taxon>
    </lineage>
</organism>
<dbReference type="EMBL" id="PKKO01000001">
    <property type="protein sequence ID" value="PKY73526.1"/>
    <property type="molecule type" value="Genomic_DNA"/>
</dbReference>
<keyword evidence="2" id="KW-1185">Reference proteome</keyword>
<dbReference type="AlphaFoldDB" id="A0A2I1IQY2"/>
<comment type="caution">
    <text evidence="1">The sequence shown here is derived from an EMBL/GenBank/DDBJ whole genome shotgun (WGS) entry which is preliminary data.</text>
</comment>
<dbReference type="STRING" id="33007.HMPREF3198_01218"/>
<dbReference type="Proteomes" id="UP000235122">
    <property type="component" value="Unassembled WGS sequence"/>
</dbReference>
<accession>A0A2I1IQY2</accession>
<sequence length="98" mass="10738">MGERAVVWFAAAVQHKNSMFCLFWPAMEMNVFSAANMNVGIGAAPCVLDISCRVLRDLRGCRLFVFLFRGGNISVYLSMTVLYSTAPNVPCLARVSGV</sequence>
<name>A0A2I1IQY2_9ACTO</name>
<evidence type="ECO:0000313" key="1">
    <source>
        <dbReference type="EMBL" id="PKY73526.1"/>
    </source>
</evidence>
<protein>
    <submittedName>
        <fullName evidence="1">Uncharacterized protein</fullName>
    </submittedName>
</protein>
<reference evidence="1 2" key="1">
    <citation type="submission" date="2017-12" db="EMBL/GenBank/DDBJ databases">
        <title>Phylogenetic diversity of female urinary microbiome.</title>
        <authorList>
            <person name="Thomas-White K."/>
            <person name="Wolfe A.J."/>
        </authorList>
    </citation>
    <scope>NUCLEOTIDE SEQUENCE [LARGE SCALE GENOMIC DNA]</scope>
    <source>
        <strain evidence="1 2">UMB0402</strain>
    </source>
</reference>
<gene>
    <name evidence="1" type="ORF">CYJ19_02810</name>
</gene>
<evidence type="ECO:0000313" key="2">
    <source>
        <dbReference type="Proteomes" id="UP000235122"/>
    </source>
</evidence>